<dbReference type="InterPro" id="IPR028082">
    <property type="entry name" value="Peripla_BP_I"/>
</dbReference>
<gene>
    <name evidence="5" type="ORF">IAA98_10560</name>
</gene>
<accession>A0A9D1GZ00</accession>
<dbReference type="Gene3D" id="1.10.260.40">
    <property type="entry name" value="lambda repressor-like DNA-binding domains"/>
    <property type="match status" value="1"/>
</dbReference>
<name>A0A9D1GZ00_9ACTN</name>
<sequence length="351" mass="37350">MAARRARLRDIAEALDLSVNTVSRALAGKSDVSARTRELIRAEAERIGYVPNIGARSLVLGSTMTIGLVITNPSNPFYAQLISAIELSCRAAGYSLVLGISAESPELEAGTVDTLLRSGVDGAIVVPVQADAGVQAGNGPWQRLQSAGIPVVLVNRDLTGSGWDFVGTDNEIGAHGATLAALRGGAHSIVLVEEDLPITTIQQRITGFQRALTESGVGVTDDNVVTVPTRRSDDAALPWQADEGYRMAQRILDERTVDAVVVGNDYFALGVYRAIAERGLRVPEDVAVVGFGDHPYAAYLDPALTTVRLPAAEVGRSAMERLLHRLGEDTEPVTRLLVPPTLVERSSTRPD</sequence>
<keyword evidence="3" id="KW-0804">Transcription</keyword>
<evidence type="ECO:0000256" key="3">
    <source>
        <dbReference type="ARBA" id="ARBA00023163"/>
    </source>
</evidence>
<dbReference type="PANTHER" id="PTHR30146">
    <property type="entry name" value="LACI-RELATED TRANSCRIPTIONAL REPRESSOR"/>
    <property type="match status" value="1"/>
</dbReference>
<dbReference type="PROSITE" id="PS50932">
    <property type="entry name" value="HTH_LACI_2"/>
    <property type="match status" value="1"/>
</dbReference>
<keyword evidence="2 5" id="KW-0238">DNA-binding</keyword>
<protein>
    <submittedName>
        <fullName evidence="5">LacI family DNA-binding transcriptional regulator</fullName>
    </submittedName>
</protein>
<dbReference type="Pfam" id="PF13377">
    <property type="entry name" value="Peripla_BP_3"/>
    <property type="match status" value="1"/>
</dbReference>
<keyword evidence="1" id="KW-0805">Transcription regulation</keyword>
<dbReference type="CDD" id="cd01392">
    <property type="entry name" value="HTH_LacI"/>
    <property type="match status" value="1"/>
</dbReference>
<reference evidence="5" key="1">
    <citation type="submission" date="2020-10" db="EMBL/GenBank/DDBJ databases">
        <authorList>
            <person name="Gilroy R."/>
        </authorList>
    </citation>
    <scope>NUCLEOTIDE SEQUENCE</scope>
    <source>
        <strain evidence="5">ChiGjej1B1-24693</strain>
    </source>
</reference>
<comment type="caution">
    <text evidence="5">The sequence shown here is derived from an EMBL/GenBank/DDBJ whole genome shotgun (WGS) entry which is preliminary data.</text>
</comment>
<dbReference type="InterPro" id="IPR000843">
    <property type="entry name" value="HTH_LacI"/>
</dbReference>
<dbReference type="AlphaFoldDB" id="A0A9D1GZ00"/>
<organism evidence="5 6">
    <name type="scientific">Candidatus Avipropionibacterium avicola</name>
    <dbReference type="NCBI Taxonomy" id="2840701"/>
    <lineage>
        <taxon>Bacteria</taxon>
        <taxon>Bacillati</taxon>
        <taxon>Actinomycetota</taxon>
        <taxon>Actinomycetes</taxon>
        <taxon>Propionibacteriales</taxon>
        <taxon>Propionibacteriaceae</taxon>
        <taxon>Propionibacteriaceae incertae sedis</taxon>
        <taxon>Candidatus Avipropionibacterium</taxon>
    </lineage>
</organism>
<dbReference type="InterPro" id="IPR010982">
    <property type="entry name" value="Lambda_DNA-bd_dom_sf"/>
</dbReference>
<evidence type="ECO:0000313" key="6">
    <source>
        <dbReference type="Proteomes" id="UP000886842"/>
    </source>
</evidence>
<evidence type="ECO:0000256" key="2">
    <source>
        <dbReference type="ARBA" id="ARBA00023125"/>
    </source>
</evidence>
<dbReference type="EMBL" id="DVLP01000312">
    <property type="protein sequence ID" value="HIT76017.1"/>
    <property type="molecule type" value="Genomic_DNA"/>
</dbReference>
<dbReference type="GO" id="GO:0000976">
    <property type="term" value="F:transcription cis-regulatory region binding"/>
    <property type="evidence" value="ECO:0007669"/>
    <property type="project" value="TreeGrafter"/>
</dbReference>
<dbReference type="PANTHER" id="PTHR30146:SF138">
    <property type="entry name" value="TRANSCRIPTIONAL REGULATORY PROTEIN"/>
    <property type="match status" value="1"/>
</dbReference>
<dbReference type="SUPFAM" id="SSF53822">
    <property type="entry name" value="Periplasmic binding protein-like I"/>
    <property type="match status" value="1"/>
</dbReference>
<dbReference type="InterPro" id="IPR046335">
    <property type="entry name" value="LacI/GalR-like_sensor"/>
</dbReference>
<dbReference type="Proteomes" id="UP000886842">
    <property type="component" value="Unassembled WGS sequence"/>
</dbReference>
<dbReference type="SMART" id="SM00354">
    <property type="entry name" value="HTH_LACI"/>
    <property type="match status" value="1"/>
</dbReference>
<dbReference type="SUPFAM" id="SSF47413">
    <property type="entry name" value="lambda repressor-like DNA-binding domains"/>
    <property type="match status" value="1"/>
</dbReference>
<feature type="domain" description="HTH lacI-type" evidence="4">
    <location>
        <begin position="6"/>
        <end position="60"/>
    </location>
</feature>
<evidence type="ECO:0000256" key="1">
    <source>
        <dbReference type="ARBA" id="ARBA00023015"/>
    </source>
</evidence>
<proteinExistence type="predicted"/>
<reference evidence="5" key="2">
    <citation type="journal article" date="2021" name="PeerJ">
        <title>Extensive microbial diversity within the chicken gut microbiome revealed by metagenomics and culture.</title>
        <authorList>
            <person name="Gilroy R."/>
            <person name="Ravi A."/>
            <person name="Getino M."/>
            <person name="Pursley I."/>
            <person name="Horton D.L."/>
            <person name="Alikhan N.F."/>
            <person name="Baker D."/>
            <person name="Gharbi K."/>
            <person name="Hall N."/>
            <person name="Watson M."/>
            <person name="Adriaenssens E.M."/>
            <person name="Foster-Nyarko E."/>
            <person name="Jarju S."/>
            <person name="Secka A."/>
            <person name="Antonio M."/>
            <person name="Oren A."/>
            <person name="Chaudhuri R.R."/>
            <person name="La Ragione R."/>
            <person name="Hildebrand F."/>
            <person name="Pallen M.J."/>
        </authorList>
    </citation>
    <scope>NUCLEOTIDE SEQUENCE</scope>
    <source>
        <strain evidence="5">ChiGjej1B1-24693</strain>
    </source>
</reference>
<evidence type="ECO:0000313" key="5">
    <source>
        <dbReference type="EMBL" id="HIT76017.1"/>
    </source>
</evidence>
<dbReference type="Gene3D" id="3.40.50.2300">
    <property type="match status" value="2"/>
</dbReference>
<dbReference type="CDD" id="cd06267">
    <property type="entry name" value="PBP1_LacI_sugar_binding-like"/>
    <property type="match status" value="1"/>
</dbReference>
<dbReference type="Pfam" id="PF00356">
    <property type="entry name" value="LacI"/>
    <property type="match status" value="1"/>
</dbReference>
<evidence type="ECO:0000259" key="4">
    <source>
        <dbReference type="PROSITE" id="PS50932"/>
    </source>
</evidence>
<dbReference type="GO" id="GO:0003700">
    <property type="term" value="F:DNA-binding transcription factor activity"/>
    <property type="evidence" value="ECO:0007669"/>
    <property type="project" value="TreeGrafter"/>
</dbReference>